<name>A0A174JTR2_FLAPL</name>
<dbReference type="AlphaFoldDB" id="A0A174JTR2"/>
<dbReference type="GO" id="GO:0006285">
    <property type="term" value="P:base-excision repair, AP site formation"/>
    <property type="evidence" value="ECO:0007669"/>
    <property type="project" value="TreeGrafter"/>
</dbReference>
<keyword evidence="3 10" id="KW-0479">Metal-binding</keyword>
<dbReference type="Gene3D" id="1.10.1670.10">
    <property type="entry name" value="Helix-hairpin-Helix base-excision DNA repair enzymes (C-terminal)"/>
    <property type="match status" value="1"/>
</dbReference>
<organism evidence="12 13">
    <name type="scientific">Flavonifractor plautii</name>
    <name type="common">Fusobacterium plautii</name>
    <dbReference type="NCBI Taxonomy" id="292800"/>
    <lineage>
        <taxon>Bacteria</taxon>
        <taxon>Bacillati</taxon>
        <taxon>Bacillota</taxon>
        <taxon>Clostridia</taxon>
        <taxon>Eubacteriales</taxon>
        <taxon>Oscillospiraceae</taxon>
        <taxon>Flavonifractor</taxon>
    </lineage>
</organism>
<keyword evidence="9 10" id="KW-0326">Glycosidase</keyword>
<evidence type="ECO:0000313" key="13">
    <source>
        <dbReference type="Proteomes" id="UP000095746"/>
    </source>
</evidence>
<comment type="similarity">
    <text evidence="1 10">Belongs to the Nth/MutY family.</text>
</comment>
<evidence type="ECO:0000256" key="2">
    <source>
        <dbReference type="ARBA" id="ARBA00022485"/>
    </source>
</evidence>
<dbReference type="Proteomes" id="UP000095746">
    <property type="component" value="Unassembled WGS sequence"/>
</dbReference>
<feature type="binding site" evidence="10">
    <location>
        <position position="248"/>
    </location>
    <ligand>
        <name>[4Fe-4S] cluster</name>
        <dbReference type="ChEBI" id="CHEBI:49883"/>
    </ligand>
</feature>
<evidence type="ECO:0000256" key="3">
    <source>
        <dbReference type="ARBA" id="ARBA00022723"/>
    </source>
</evidence>
<keyword evidence="4 10" id="KW-0227">DNA damage</keyword>
<keyword evidence="12" id="KW-0255">Endonuclease</keyword>
<dbReference type="Gene3D" id="1.10.340.30">
    <property type="entry name" value="Hypothetical protein, domain 2"/>
    <property type="match status" value="1"/>
</dbReference>
<dbReference type="InterPro" id="IPR023170">
    <property type="entry name" value="HhH_base_excis_C"/>
</dbReference>
<keyword evidence="5 10" id="KW-0378">Hydrolase</keyword>
<dbReference type="NCBIfam" id="TIGR01083">
    <property type="entry name" value="nth"/>
    <property type="match status" value="1"/>
</dbReference>
<proteinExistence type="inferred from homology"/>
<dbReference type="GO" id="GO:0003677">
    <property type="term" value="F:DNA binding"/>
    <property type="evidence" value="ECO:0007669"/>
    <property type="project" value="UniProtKB-UniRule"/>
</dbReference>
<dbReference type="GO" id="GO:0019104">
    <property type="term" value="F:DNA N-glycosylase activity"/>
    <property type="evidence" value="ECO:0007669"/>
    <property type="project" value="UniProtKB-UniRule"/>
</dbReference>
<dbReference type="SUPFAM" id="SSF48150">
    <property type="entry name" value="DNA-glycosylase"/>
    <property type="match status" value="1"/>
</dbReference>
<evidence type="ECO:0000259" key="11">
    <source>
        <dbReference type="SMART" id="SM00478"/>
    </source>
</evidence>
<dbReference type="InterPro" id="IPR003651">
    <property type="entry name" value="Endonuclease3_FeS-loop_motif"/>
</dbReference>
<feature type="binding site" evidence="10">
    <location>
        <position position="257"/>
    </location>
    <ligand>
        <name>[4Fe-4S] cluster</name>
        <dbReference type="ChEBI" id="CHEBI:49883"/>
    </ligand>
</feature>
<dbReference type="GO" id="GO:0046872">
    <property type="term" value="F:metal ion binding"/>
    <property type="evidence" value="ECO:0007669"/>
    <property type="project" value="UniProtKB-KW"/>
</dbReference>
<dbReference type="InterPro" id="IPR000445">
    <property type="entry name" value="HhH_motif"/>
</dbReference>
<keyword evidence="8 10" id="KW-0234">DNA repair</keyword>
<dbReference type="InterPro" id="IPR005759">
    <property type="entry name" value="Nth"/>
</dbReference>
<keyword evidence="10" id="KW-0456">Lyase</keyword>
<dbReference type="PANTHER" id="PTHR10359:SF18">
    <property type="entry name" value="ENDONUCLEASE III"/>
    <property type="match status" value="1"/>
</dbReference>
<evidence type="ECO:0000313" key="12">
    <source>
        <dbReference type="EMBL" id="CUP01586.1"/>
    </source>
</evidence>
<evidence type="ECO:0000256" key="4">
    <source>
        <dbReference type="ARBA" id="ARBA00022763"/>
    </source>
</evidence>
<dbReference type="SMART" id="SM00478">
    <property type="entry name" value="ENDO3c"/>
    <property type="match status" value="1"/>
</dbReference>
<dbReference type="GO" id="GO:0140078">
    <property type="term" value="F:class I DNA-(apurinic or apyrimidinic site) endonuclease activity"/>
    <property type="evidence" value="ECO:0007669"/>
    <property type="project" value="UniProtKB-EC"/>
</dbReference>
<protein>
    <recommendedName>
        <fullName evidence="10">Endonuclease III</fullName>
        <ecNumber evidence="10">4.2.99.18</ecNumber>
    </recommendedName>
    <alternativeName>
        <fullName evidence="10">DNA-(apurinic or apyrimidinic site) lyase</fullName>
    </alternativeName>
</protein>
<dbReference type="SMART" id="SM00525">
    <property type="entry name" value="FES"/>
    <property type="match status" value="1"/>
</dbReference>
<evidence type="ECO:0000256" key="9">
    <source>
        <dbReference type="ARBA" id="ARBA00023295"/>
    </source>
</evidence>
<comment type="catalytic activity">
    <reaction evidence="10">
        <text>2'-deoxyribonucleotide-(2'-deoxyribose 5'-phosphate)-2'-deoxyribonucleotide-DNA = a 3'-end 2'-deoxyribonucleotide-(2,3-dehydro-2,3-deoxyribose 5'-phosphate)-DNA + a 5'-end 5'-phospho-2'-deoxyribonucleoside-DNA + H(+)</text>
        <dbReference type="Rhea" id="RHEA:66592"/>
        <dbReference type="Rhea" id="RHEA-COMP:13180"/>
        <dbReference type="Rhea" id="RHEA-COMP:16897"/>
        <dbReference type="Rhea" id="RHEA-COMP:17067"/>
        <dbReference type="ChEBI" id="CHEBI:15378"/>
        <dbReference type="ChEBI" id="CHEBI:136412"/>
        <dbReference type="ChEBI" id="CHEBI:157695"/>
        <dbReference type="ChEBI" id="CHEBI:167181"/>
        <dbReference type="EC" id="4.2.99.18"/>
    </reaction>
</comment>
<keyword evidence="12" id="KW-0540">Nuclease</keyword>
<gene>
    <name evidence="12" type="primary">pdg</name>
    <name evidence="10" type="synonym">nth</name>
    <name evidence="12" type="ORF">ERS852411_02540</name>
</gene>
<dbReference type="InterPro" id="IPR003265">
    <property type="entry name" value="HhH-GPD_domain"/>
</dbReference>
<keyword evidence="6 10" id="KW-0408">Iron</keyword>
<dbReference type="EMBL" id="CYZT01000232">
    <property type="protein sequence ID" value="CUP01586.1"/>
    <property type="molecule type" value="Genomic_DNA"/>
</dbReference>
<evidence type="ECO:0000256" key="8">
    <source>
        <dbReference type="ARBA" id="ARBA00023204"/>
    </source>
</evidence>
<keyword evidence="2 10" id="KW-0004">4Fe-4S</keyword>
<comment type="function">
    <text evidence="10">DNA repair enzyme that has both DNA N-glycosylase activity and AP-lyase activity. The DNA N-glycosylase activity releases various damaged pyrimidines from DNA by cleaving the N-glycosidic bond, leaving an AP (apurinic/apyrimidinic) site. The AP-lyase activity cleaves the phosphodiester bond 3' to the AP site by a beta-elimination, leaving a 3'-terminal unsaturated sugar and a product with a terminal 5'-phosphate.</text>
</comment>
<evidence type="ECO:0000256" key="5">
    <source>
        <dbReference type="ARBA" id="ARBA00022801"/>
    </source>
</evidence>
<keyword evidence="7 10" id="KW-0411">Iron-sulfur</keyword>
<reference evidence="12 13" key="1">
    <citation type="submission" date="2015-09" db="EMBL/GenBank/DDBJ databases">
        <authorList>
            <consortium name="Pathogen Informatics"/>
        </authorList>
    </citation>
    <scope>NUCLEOTIDE SEQUENCE [LARGE SCALE GENOMIC DNA]</scope>
    <source>
        <strain evidence="12 13">2789STDY5608854</strain>
    </source>
</reference>
<keyword evidence="10" id="KW-0238">DNA-binding</keyword>
<dbReference type="CDD" id="cd00056">
    <property type="entry name" value="ENDO3c"/>
    <property type="match status" value="1"/>
</dbReference>
<evidence type="ECO:0000256" key="1">
    <source>
        <dbReference type="ARBA" id="ARBA00008343"/>
    </source>
</evidence>
<dbReference type="EC" id="4.2.99.18" evidence="10"/>
<sequence length="263" mass="29722">MISLTKSDSTFLKFDCIVYYTESHFKLQSPYLKKGSRFLADSMLYCLRGDSMKNHEDVLAIVEELKKLYPEGLCSLQYPKPYELLFSVRLAAQCTDERVNMVTPALFARFPTLESLAQADPAEVETYIHSTGFFRAKTRDIVAASRMLVEQYGGRVPDTMEELLKLPGVGRKTANLILGDVYHTPGVVVADTHCIRITGRLGLTDGTKDPAKVEEQLRPILPPEESNDFCHRMVLHGRAVCMARKPDCPNCTLRPWCDFYTKS</sequence>
<feature type="binding site" evidence="10">
    <location>
        <position position="241"/>
    </location>
    <ligand>
        <name>[4Fe-4S] cluster</name>
        <dbReference type="ChEBI" id="CHEBI:49883"/>
    </ligand>
</feature>
<evidence type="ECO:0000256" key="7">
    <source>
        <dbReference type="ARBA" id="ARBA00023014"/>
    </source>
</evidence>
<dbReference type="GO" id="GO:0051539">
    <property type="term" value="F:4 iron, 4 sulfur cluster binding"/>
    <property type="evidence" value="ECO:0007669"/>
    <property type="project" value="UniProtKB-UniRule"/>
</dbReference>
<dbReference type="Pfam" id="PF00730">
    <property type="entry name" value="HhH-GPD"/>
    <property type="match status" value="1"/>
</dbReference>
<feature type="domain" description="HhH-GPD" evidence="11">
    <location>
        <begin position="90"/>
        <end position="239"/>
    </location>
</feature>
<feature type="binding site" evidence="10">
    <location>
        <position position="251"/>
    </location>
    <ligand>
        <name>[4Fe-4S] cluster</name>
        <dbReference type="ChEBI" id="CHEBI:49883"/>
    </ligand>
</feature>
<accession>A0A174JTR2</accession>
<evidence type="ECO:0000256" key="6">
    <source>
        <dbReference type="ARBA" id="ARBA00023004"/>
    </source>
</evidence>
<dbReference type="Pfam" id="PF00633">
    <property type="entry name" value="HHH"/>
    <property type="match status" value="1"/>
</dbReference>
<dbReference type="HAMAP" id="MF_00942">
    <property type="entry name" value="Nth"/>
    <property type="match status" value="1"/>
</dbReference>
<dbReference type="InterPro" id="IPR011257">
    <property type="entry name" value="DNA_glycosylase"/>
</dbReference>
<dbReference type="FunFam" id="1.10.340.30:FF:000001">
    <property type="entry name" value="Endonuclease III"/>
    <property type="match status" value="1"/>
</dbReference>
<evidence type="ECO:0000256" key="10">
    <source>
        <dbReference type="HAMAP-Rule" id="MF_00942"/>
    </source>
</evidence>
<comment type="cofactor">
    <cofactor evidence="10">
        <name>[4Fe-4S] cluster</name>
        <dbReference type="ChEBI" id="CHEBI:49883"/>
    </cofactor>
    <text evidence="10">Binds 1 [4Fe-4S] cluster.</text>
</comment>
<dbReference type="PANTHER" id="PTHR10359">
    <property type="entry name" value="A/G-SPECIFIC ADENINE GLYCOSYLASE/ENDONUCLEASE III"/>
    <property type="match status" value="1"/>
</dbReference>